<dbReference type="GO" id="GO:0016491">
    <property type="term" value="F:oxidoreductase activity"/>
    <property type="evidence" value="ECO:0007669"/>
    <property type="project" value="InterPro"/>
</dbReference>
<proteinExistence type="predicted"/>
<dbReference type="InterPro" id="IPR050464">
    <property type="entry name" value="Zeta_carotene_desat/Oxidored"/>
</dbReference>
<dbReference type="Gene3D" id="3.50.50.60">
    <property type="entry name" value="FAD/NAD(P)-binding domain"/>
    <property type="match status" value="1"/>
</dbReference>
<evidence type="ECO:0000259" key="1">
    <source>
        <dbReference type="Pfam" id="PF01593"/>
    </source>
</evidence>
<name>A0A935W1T0_9PROT</name>
<dbReference type="EMBL" id="JADJOT010000001">
    <property type="protein sequence ID" value="MBK7952571.1"/>
    <property type="molecule type" value="Genomic_DNA"/>
</dbReference>
<feature type="domain" description="Amine oxidase" evidence="1">
    <location>
        <begin position="11"/>
        <end position="427"/>
    </location>
</feature>
<reference evidence="2 3" key="1">
    <citation type="submission" date="2020-10" db="EMBL/GenBank/DDBJ databases">
        <title>Connecting structure to function with the recovery of over 1000 high-quality activated sludge metagenome-assembled genomes encoding full-length rRNA genes using long-read sequencing.</title>
        <authorList>
            <person name="Singleton C.M."/>
            <person name="Petriglieri F."/>
            <person name="Kristensen J.M."/>
            <person name="Kirkegaard R.H."/>
            <person name="Michaelsen T.Y."/>
            <person name="Andersen M.H."/>
            <person name="Karst S.M."/>
            <person name="Dueholm M.S."/>
            <person name="Nielsen P.H."/>
            <person name="Albertsen M."/>
        </authorList>
    </citation>
    <scope>NUCLEOTIDE SEQUENCE [LARGE SCALE GENOMIC DNA]</scope>
    <source>
        <strain evidence="2">Fred_18-Q3-R57-64_BAT3C.720</strain>
    </source>
</reference>
<protein>
    <submittedName>
        <fullName evidence="2">FAD-dependent oxidoreductase</fullName>
    </submittedName>
</protein>
<comment type="caution">
    <text evidence="2">The sequence shown here is derived from an EMBL/GenBank/DDBJ whole genome shotgun (WGS) entry which is preliminary data.</text>
</comment>
<dbReference type="SUPFAM" id="SSF51905">
    <property type="entry name" value="FAD/NAD(P)-binding domain"/>
    <property type="match status" value="1"/>
</dbReference>
<dbReference type="Proteomes" id="UP000706151">
    <property type="component" value="Unassembled WGS sequence"/>
</dbReference>
<dbReference type="AlphaFoldDB" id="A0A935W1T0"/>
<organism evidence="2 3">
    <name type="scientific">Candidatus Accumulibacter affinis</name>
    <dbReference type="NCBI Taxonomy" id="2954384"/>
    <lineage>
        <taxon>Bacteria</taxon>
        <taxon>Pseudomonadati</taxon>
        <taxon>Pseudomonadota</taxon>
        <taxon>Betaproteobacteria</taxon>
        <taxon>Candidatus Accumulibacter</taxon>
    </lineage>
</organism>
<dbReference type="Pfam" id="PF01593">
    <property type="entry name" value="Amino_oxidase"/>
    <property type="match status" value="1"/>
</dbReference>
<gene>
    <name evidence="2" type="ORF">IPK02_00535</name>
</gene>
<evidence type="ECO:0000313" key="3">
    <source>
        <dbReference type="Proteomes" id="UP000706151"/>
    </source>
</evidence>
<dbReference type="PANTHER" id="PTHR42923">
    <property type="entry name" value="PROTOPORPHYRINOGEN OXIDASE"/>
    <property type="match status" value="1"/>
</dbReference>
<accession>A0A935W1T0</accession>
<dbReference type="InterPro" id="IPR002937">
    <property type="entry name" value="Amino_oxidase"/>
</dbReference>
<dbReference type="NCBIfam" id="TIGR03467">
    <property type="entry name" value="HpnE"/>
    <property type="match status" value="1"/>
</dbReference>
<evidence type="ECO:0000313" key="2">
    <source>
        <dbReference type="EMBL" id="MBK7952571.1"/>
    </source>
</evidence>
<dbReference type="InterPro" id="IPR017830">
    <property type="entry name" value="SQase_HpnE"/>
</dbReference>
<sequence length="453" mass="48196">MRAAIIGGGWAGLAAAVELATAGVQVTVFEAARQLGGRARSVEIQGRRLDNGQHILVGAYRETLRLMQAVGADPNRLLKRLPLELSFPARQPVPFHLRLPRLPSPLYLAAGLLMARGVGLGEKFRAVRFLRGLLDTGYRIGDDCTVAALLDRHDQHGSLRRYLWQPLCLAALNTAPEQASARIFVNTLRDSLGGERAATDLLLPAADLDCLFPAAAAKFIRSQGGEIRLSARVKGIDEGPSVGGERFDCAVLAVGPQHAAALLAAHAAATALAQVLADYRFEPIGTVYCGYPPRIRLPFPMLGLDDGRLGQVGQWVFDRGILCGSAGLMAFVLSGHGAWEGLDNAALAATLHGQLAAALPAQLPPPLWHQVIREQRATFSCRPGLRRPASRTAVAGCWLAGDYVCAEYPATLEAAVRSGVAAAREILLSAPLRAARRASADVGNSARQSLRHG</sequence>
<dbReference type="InterPro" id="IPR036188">
    <property type="entry name" value="FAD/NAD-bd_sf"/>
</dbReference>
<dbReference type="PANTHER" id="PTHR42923:SF47">
    <property type="entry name" value="BLR3003 PROTEIN"/>
    <property type="match status" value="1"/>
</dbReference>